<dbReference type="GO" id="GO:0005737">
    <property type="term" value="C:cytoplasm"/>
    <property type="evidence" value="ECO:0007669"/>
    <property type="project" value="UniProtKB-SubCell"/>
</dbReference>
<dbReference type="OrthoDB" id="7344096at2759"/>
<dbReference type="InterPro" id="IPR044159">
    <property type="entry name" value="IQM"/>
</dbReference>
<accession>A0A830H7T3</accession>
<sequence length="557" mass="61660">MDYSWLQLGFVKTPCALLSRSFVPPPFLPSGLRSCPTEADTRSLEWSWGQTAMDMDEPRHTFKEESAHTASTSSHGDAGMGAMELRGWAAALLEQPERPSLDGNLSDEEEELNEDRAARRLQNGYRTYQAKRAAGGMSLRHPSTFTLKEWRDIATEAALAAGKPTTSDPVATATHMEESEREHEDDEDEEEEEEEEEEHRHRQHRYHYHDEDNSNRAASSSLEAENQEAAPAAAAAAPPPPTTTTTTAATAAATAITTPTHSPSKTTSTSDGPAAPRSPCPFFDFRSPAWRRSVVRRAAKVGRGLAGKKYSDKAGLLVVKHWLEAVDSKHRHGGNLAPYYCYWRDQSGTRAPFFQWLDEGGGKSLDLGSTTMDGKLVVPREELEREVIRYLTPEQRKHYEVVVRPDDGLLIYVEGGKLVHTESSTSAEKRSGYVVASSEEDESSPERAPAPAPETLEIDPRWIFVLSADGKLYVGLKRSRHPPRFQHSSFLSGGAAIAAGRLEVKDGKVLVVQAHSGHYRFSGERTDDFVAWLRRRGADLSAVRVEYHKKKASTKAV</sequence>
<feature type="region of interest" description="Disordered" evidence="5">
    <location>
        <begin position="429"/>
        <end position="452"/>
    </location>
</feature>
<name>A0A830H7T3_9CHLO</name>
<feature type="region of interest" description="Disordered" evidence="5">
    <location>
        <begin position="159"/>
        <end position="280"/>
    </location>
</feature>
<dbReference type="GO" id="GO:0005634">
    <property type="term" value="C:nucleus"/>
    <property type="evidence" value="ECO:0007669"/>
    <property type="project" value="UniProtKB-SubCell"/>
</dbReference>
<feature type="compositionally biased region" description="Acidic residues" evidence="5">
    <location>
        <begin position="183"/>
        <end position="197"/>
    </location>
</feature>
<gene>
    <name evidence="6" type="ORF">PPROV_000148300</name>
</gene>
<evidence type="ECO:0000256" key="2">
    <source>
        <dbReference type="ARBA" id="ARBA00004496"/>
    </source>
</evidence>
<dbReference type="AlphaFoldDB" id="A0A830H7T3"/>
<dbReference type="PANTHER" id="PTHR31250:SF27">
    <property type="entry name" value="IQ DOMAIN-CONTAINING PROTEIN IQM5"/>
    <property type="match status" value="1"/>
</dbReference>
<evidence type="ECO:0000256" key="4">
    <source>
        <dbReference type="ARBA" id="ARBA00023242"/>
    </source>
</evidence>
<keyword evidence="4" id="KW-0539">Nucleus</keyword>
<comment type="caution">
    <text evidence="6">The sequence shown here is derived from an EMBL/GenBank/DDBJ whole genome shotgun (WGS) entry which is preliminary data.</text>
</comment>
<dbReference type="PANTHER" id="PTHR31250">
    <property type="entry name" value="IQ DOMAIN-CONTAINING PROTEIN IQM3"/>
    <property type="match status" value="1"/>
</dbReference>
<dbReference type="Proteomes" id="UP000660262">
    <property type="component" value="Unassembled WGS sequence"/>
</dbReference>
<keyword evidence="3" id="KW-0963">Cytoplasm</keyword>
<comment type="subcellular location">
    <subcellularLocation>
        <location evidence="2">Cytoplasm</location>
    </subcellularLocation>
    <subcellularLocation>
        <location evidence="1">Nucleus</location>
    </subcellularLocation>
</comment>
<feature type="compositionally biased region" description="Polar residues" evidence="5">
    <location>
        <begin position="215"/>
        <end position="224"/>
    </location>
</feature>
<keyword evidence="7" id="KW-1185">Reference proteome</keyword>
<evidence type="ECO:0000313" key="7">
    <source>
        <dbReference type="Proteomes" id="UP000660262"/>
    </source>
</evidence>
<dbReference type="EMBL" id="BNJQ01000004">
    <property type="protein sequence ID" value="GHP02728.1"/>
    <property type="molecule type" value="Genomic_DNA"/>
</dbReference>
<organism evidence="6 7">
    <name type="scientific">Pycnococcus provasolii</name>
    <dbReference type="NCBI Taxonomy" id="41880"/>
    <lineage>
        <taxon>Eukaryota</taxon>
        <taxon>Viridiplantae</taxon>
        <taxon>Chlorophyta</taxon>
        <taxon>Pseudoscourfieldiophyceae</taxon>
        <taxon>Pseudoscourfieldiales</taxon>
        <taxon>Pycnococcaceae</taxon>
        <taxon>Pycnococcus</taxon>
    </lineage>
</organism>
<reference evidence="6" key="1">
    <citation type="submission" date="2020-10" db="EMBL/GenBank/DDBJ databases">
        <title>Unveiling of a novel bifunctional photoreceptor, Dualchrome1, isolated from a cosmopolitan green alga.</title>
        <authorList>
            <person name="Suzuki S."/>
            <person name="Kawachi M."/>
        </authorList>
    </citation>
    <scope>NUCLEOTIDE SEQUENCE</scope>
    <source>
        <strain evidence="6">NIES 2893</strain>
    </source>
</reference>
<protein>
    <submittedName>
        <fullName evidence="6">Uncharacterized protein</fullName>
    </submittedName>
</protein>
<proteinExistence type="predicted"/>
<feature type="region of interest" description="Disordered" evidence="5">
    <location>
        <begin position="97"/>
        <end position="123"/>
    </location>
</feature>
<evidence type="ECO:0000313" key="6">
    <source>
        <dbReference type="EMBL" id="GHP02728.1"/>
    </source>
</evidence>
<evidence type="ECO:0000256" key="3">
    <source>
        <dbReference type="ARBA" id="ARBA00022490"/>
    </source>
</evidence>
<evidence type="ECO:0000256" key="5">
    <source>
        <dbReference type="SAM" id="MobiDB-lite"/>
    </source>
</evidence>
<feature type="compositionally biased region" description="Low complexity" evidence="5">
    <location>
        <begin position="243"/>
        <end position="270"/>
    </location>
</feature>
<evidence type="ECO:0000256" key="1">
    <source>
        <dbReference type="ARBA" id="ARBA00004123"/>
    </source>
</evidence>